<dbReference type="SUPFAM" id="SSF54909">
    <property type="entry name" value="Dimeric alpha+beta barrel"/>
    <property type="match status" value="1"/>
</dbReference>
<accession>A0AAN8JLS6</accession>
<dbReference type="EMBL" id="JAZGQO010000009">
    <property type="protein sequence ID" value="KAK6177984.1"/>
    <property type="molecule type" value="Genomic_DNA"/>
</dbReference>
<dbReference type="InterPro" id="IPR011008">
    <property type="entry name" value="Dimeric_a/b-barrel"/>
</dbReference>
<keyword evidence="4" id="KW-1185">Reference proteome</keyword>
<dbReference type="GO" id="GO:0005739">
    <property type="term" value="C:mitochondrion"/>
    <property type="evidence" value="ECO:0007669"/>
    <property type="project" value="TreeGrafter"/>
</dbReference>
<name>A0AAN8JLS6_PATCE</name>
<evidence type="ECO:0000313" key="3">
    <source>
        <dbReference type="EMBL" id="KAK6177984.1"/>
    </source>
</evidence>
<dbReference type="PANTHER" id="PTHR21017:SF19">
    <property type="entry name" value="PROTEIN NIPSNAP HOMOLOG 3B"/>
    <property type="match status" value="1"/>
</dbReference>
<dbReference type="Pfam" id="PF07978">
    <property type="entry name" value="NIPSNAP"/>
    <property type="match status" value="1"/>
</dbReference>
<comment type="similarity">
    <text evidence="1">Belongs to the NipSnap family.</text>
</comment>
<dbReference type="GO" id="GO:0000423">
    <property type="term" value="P:mitophagy"/>
    <property type="evidence" value="ECO:0007669"/>
    <property type="project" value="UniProtKB-ARBA"/>
</dbReference>
<organism evidence="3 4">
    <name type="scientific">Patella caerulea</name>
    <name type="common">Rayed Mediterranean limpet</name>
    <dbReference type="NCBI Taxonomy" id="87958"/>
    <lineage>
        <taxon>Eukaryota</taxon>
        <taxon>Metazoa</taxon>
        <taxon>Spiralia</taxon>
        <taxon>Lophotrochozoa</taxon>
        <taxon>Mollusca</taxon>
        <taxon>Gastropoda</taxon>
        <taxon>Patellogastropoda</taxon>
        <taxon>Patelloidea</taxon>
        <taxon>Patellidae</taxon>
        <taxon>Patella</taxon>
    </lineage>
</organism>
<dbReference type="Gene3D" id="3.30.70.100">
    <property type="match status" value="1"/>
</dbReference>
<dbReference type="AlphaFoldDB" id="A0AAN8JLS6"/>
<evidence type="ECO:0000313" key="4">
    <source>
        <dbReference type="Proteomes" id="UP001347796"/>
    </source>
</evidence>
<proteinExistence type="inferred from homology"/>
<gene>
    <name evidence="3" type="ORF">SNE40_012833</name>
</gene>
<evidence type="ECO:0000256" key="1">
    <source>
        <dbReference type="ARBA" id="ARBA00005291"/>
    </source>
</evidence>
<dbReference type="InterPro" id="IPR012577">
    <property type="entry name" value="NIPSNAP"/>
</dbReference>
<dbReference type="InterPro" id="IPR051557">
    <property type="entry name" value="NipSnap_domain"/>
</dbReference>
<evidence type="ECO:0000259" key="2">
    <source>
        <dbReference type="Pfam" id="PF07978"/>
    </source>
</evidence>
<reference evidence="3 4" key="1">
    <citation type="submission" date="2024-01" db="EMBL/GenBank/DDBJ databases">
        <title>The genome of the rayed Mediterranean limpet Patella caerulea (Linnaeus, 1758).</title>
        <authorList>
            <person name="Anh-Thu Weber A."/>
            <person name="Halstead-Nussloch G."/>
        </authorList>
    </citation>
    <scope>NUCLEOTIDE SEQUENCE [LARGE SCALE GENOMIC DNA]</scope>
    <source>
        <strain evidence="3">AATW-2023a</strain>
        <tissue evidence="3">Whole specimen</tissue>
    </source>
</reference>
<feature type="domain" description="NIPSNAP" evidence="2">
    <location>
        <begin position="33"/>
        <end position="108"/>
    </location>
</feature>
<dbReference type="PANTHER" id="PTHR21017">
    <property type="entry name" value="NIPSNAP-RELATED"/>
    <property type="match status" value="1"/>
</dbReference>
<dbReference type="Proteomes" id="UP001347796">
    <property type="component" value="Unassembled WGS sequence"/>
</dbReference>
<protein>
    <recommendedName>
        <fullName evidence="2">NIPSNAP domain-containing protein</fullName>
    </recommendedName>
</protein>
<sequence length="125" mass="14691">MALQRISRICRVSSKNVSVISRNLTTSEQKPIYELRCYNVYPKDFKRFLDLTTEWIAVRTKYSKMMGYWTSEIGGLNDVLHIWEYDSLSHRASVRKALSGDEEWAKNYFSLILPMLIRQDNSLTC</sequence>
<comment type="caution">
    <text evidence="3">The sequence shown here is derived from an EMBL/GenBank/DDBJ whole genome shotgun (WGS) entry which is preliminary data.</text>
</comment>